<organism evidence="1 2">
    <name type="scientific">Calderihabitans maritimus</name>
    <dbReference type="NCBI Taxonomy" id="1246530"/>
    <lineage>
        <taxon>Bacteria</taxon>
        <taxon>Bacillati</taxon>
        <taxon>Bacillota</taxon>
        <taxon>Clostridia</taxon>
        <taxon>Neomoorellales</taxon>
        <taxon>Calderihabitantaceae</taxon>
        <taxon>Calderihabitans</taxon>
    </lineage>
</organism>
<evidence type="ECO:0000313" key="2">
    <source>
        <dbReference type="Proteomes" id="UP000197032"/>
    </source>
</evidence>
<accession>A0A1Z5HR49</accession>
<evidence type="ECO:0000313" key="1">
    <source>
        <dbReference type="EMBL" id="GAW91984.1"/>
    </source>
</evidence>
<comment type="caution">
    <text evidence="1">The sequence shown here is derived from an EMBL/GenBank/DDBJ whole genome shotgun (WGS) entry which is preliminary data.</text>
</comment>
<keyword evidence="2" id="KW-1185">Reference proteome</keyword>
<sequence length="34" mass="3736">MWSGDLIGGKWVLVTVRSPAIKVRKGKKPVFLPA</sequence>
<proteinExistence type="predicted"/>
<dbReference type="Proteomes" id="UP000197032">
    <property type="component" value="Unassembled WGS sequence"/>
</dbReference>
<name>A0A1Z5HR49_9FIRM</name>
<gene>
    <name evidence="1" type="ORF">KKC1_11440</name>
</gene>
<protein>
    <submittedName>
        <fullName evidence="1">Uncharacterized protein</fullName>
    </submittedName>
</protein>
<reference evidence="2" key="1">
    <citation type="journal article" date="2017" name="Appl. Environ. Microbiol.">
        <title>Genomic analysis of Calderihabitans maritimus KKC1, a thermophilic hydrogenogenic carboxydotrophic bacterium isolated from marine sediment.</title>
        <authorList>
            <person name="Omae K."/>
            <person name="Yoneda Y."/>
            <person name="Fukuyama Y."/>
            <person name="Yoshida T."/>
            <person name="Sako Y."/>
        </authorList>
    </citation>
    <scope>NUCLEOTIDE SEQUENCE [LARGE SCALE GENOMIC DNA]</scope>
    <source>
        <strain evidence="2">KKC1</strain>
    </source>
</reference>
<dbReference type="AlphaFoldDB" id="A0A1Z5HR49"/>
<dbReference type="EMBL" id="BDGJ01000042">
    <property type="protein sequence ID" value="GAW91984.1"/>
    <property type="molecule type" value="Genomic_DNA"/>
</dbReference>